<dbReference type="Proteomes" id="UP000022447">
    <property type="component" value="Unassembled WGS sequence"/>
</dbReference>
<reference evidence="2 3" key="1">
    <citation type="submission" date="2014-01" db="EMBL/GenBank/DDBJ databases">
        <title>Roseivivax halodurans JCM 10272 Genome Sequencing.</title>
        <authorList>
            <person name="Lai Q."/>
            <person name="Li G."/>
            <person name="Shao Z."/>
        </authorList>
    </citation>
    <scope>NUCLEOTIDE SEQUENCE [LARGE SCALE GENOMIC DNA]</scope>
    <source>
        <strain evidence="2 3">JCM 10272</strain>
    </source>
</reference>
<name>X7EI24_9RHOB</name>
<keyword evidence="1" id="KW-0472">Membrane</keyword>
<protein>
    <submittedName>
        <fullName evidence="2">Uncharacterized protein</fullName>
    </submittedName>
</protein>
<evidence type="ECO:0000313" key="3">
    <source>
        <dbReference type="Proteomes" id="UP000022447"/>
    </source>
</evidence>
<dbReference type="EMBL" id="JALZ01000004">
    <property type="protein sequence ID" value="ETX15520.1"/>
    <property type="molecule type" value="Genomic_DNA"/>
</dbReference>
<evidence type="ECO:0000256" key="1">
    <source>
        <dbReference type="SAM" id="Phobius"/>
    </source>
</evidence>
<comment type="caution">
    <text evidence="2">The sequence shown here is derived from an EMBL/GenBank/DDBJ whole genome shotgun (WGS) entry which is preliminary data.</text>
</comment>
<keyword evidence="3" id="KW-1185">Reference proteome</keyword>
<proteinExistence type="predicted"/>
<dbReference type="STRING" id="1449350.OCH239_13795"/>
<evidence type="ECO:0000313" key="2">
    <source>
        <dbReference type="EMBL" id="ETX15520.1"/>
    </source>
</evidence>
<sequence>MDTSSFASSPPSTARALSRRIARLDASADVKALLADLARITVTVGNRLLAIGRMILDLGLALTRAFPHTIFAVVVAVVMAMLIASIPFIGPLLGTIAGPLLLALGLGVGAVHDMAAGDLGVQVRGFVDALERRIAEATA</sequence>
<dbReference type="AlphaFoldDB" id="X7EI24"/>
<keyword evidence="1" id="KW-1133">Transmembrane helix</keyword>
<dbReference type="OrthoDB" id="7861943at2"/>
<organism evidence="2 3">
    <name type="scientific">Roseivivax halodurans JCM 10272</name>
    <dbReference type="NCBI Taxonomy" id="1449350"/>
    <lineage>
        <taxon>Bacteria</taxon>
        <taxon>Pseudomonadati</taxon>
        <taxon>Pseudomonadota</taxon>
        <taxon>Alphaproteobacteria</taxon>
        <taxon>Rhodobacterales</taxon>
        <taxon>Roseobacteraceae</taxon>
        <taxon>Roseivivax</taxon>
    </lineage>
</organism>
<accession>X7EI24</accession>
<keyword evidence="1" id="KW-0812">Transmembrane</keyword>
<dbReference type="eggNOG" id="ENOG5033B0W">
    <property type="taxonomic scope" value="Bacteria"/>
</dbReference>
<feature type="transmembrane region" description="Helical" evidence="1">
    <location>
        <begin position="96"/>
        <end position="115"/>
    </location>
</feature>
<gene>
    <name evidence="2" type="ORF">OCH239_13795</name>
</gene>
<feature type="transmembrane region" description="Helical" evidence="1">
    <location>
        <begin position="70"/>
        <end position="90"/>
    </location>
</feature>